<dbReference type="GO" id="GO:0004497">
    <property type="term" value="F:monooxygenase activity"/>
    <property type="evidence" value="ECO:0007669"/>
    <property type="project" value="UniProtKB-KW"/>
</dbReference>
<reference evidence="3" key="1">
    <citation type="submission" date="2013-02" db="EMBL/GenBank/DDBJ databases">
        <authorList>
            <person name="Hughes D."/>
        </authorList>
    </citation>
    <scope>NUCLEOTIDE SEQUENCE</scope>
    <source>
        <strain>Durham</strain>
        <strain evidence="3">NC isolate 2 -- Noor lab</strain>
    </source>
</reference>
<dbReference type="EnsemblMetazoa" id="MESCA001744-RA">
    <property type="protein sequence ID" value="MESCA001744-PA"/>
    <property type="gene ID" value="MESCA001744"/>
</dbReference>
<name>T1GEI0_MEGSC</name>
<evidence type="ECO:0000256" key="1">
    <source>
        <dbReference type="ARBA" id="ARBA00023033"/>
    </source>
</evidence>
<evidence type="ECO:0000313" key="3">
    <source>
        <dbReference type="Proteomes" id="UP000015102"/>
    </source>
</evidence>
<dbReference type="GO" id="GO:0016705">
    <property type="term" value="F:oxidoreductase activity, acting on paired donors, with incorporation or reduction of molecular oxygen"/>
    <property type="evidence" value="ECO:0007669"/>
    <property type="project" value="InterPro"/>
</dbReference>
<keyword evidence="1" id="KW-0560">Oxidoreductase</keyword>
<evidence type="ECO:0000313" key="2">
    <source>
        <dbReference type="EnsemblMetazoa" id="MESCA001744-PA"/>
    </source>
</evidence>
<reference evidence="2" key="2">
    <citation type="submission" date="2015-06" db="UniProtKB">
        <authorList>
            <consortium name="EnsemblMetazoa"/>
        </authorList>
    </citation>
    <scope>IDENTIFICATION</scope>
</reference>
<dbReference type="Proteomes" id="UP000015102">
    <property type="component" value="Unassembled WGS sequence"/>
</dbReference>
<keyword evidence="3" id="KW-1185">Reference proteome</keyword>
<sequence length="91" mass="10382">MFFTWVGPRPIVLVRDADVVESILSSTKCYNKASILDPLRNILGDGLLSMPGILREYLWTMETISFQLLLSCPQMQRRCSSCHSIINSYQL</sequence>
<organism evidence="2 3">
    <name type="scientific">Megaselia scalaris</name>
    <name type="common">Humpbacked fly</name>
    <name type="synonym">Phora scalaris</name>
    <dbReference type="NCBI Taxonomy" id="36166"/>
    <lineage>
        <taxon>Eukaryota</taxon>
        <taxon>Metazoa</taxon>
        <taxon>Ecdysozoa</taxon>
        <taxon>Arthropoda</taxon>
        <taxon>Hexapoda</taxon>
        <taxon>Insecta</taxon>
        <taxon>Pterygota</taxon>
        <taxon>Neoptera</taxon>
        <taxon>Endopterygota</taxon>
        <taxon>Diptera</taxon>
        <taxon>Brachycera</taxon>
        <taxon>Muscomorpha</taxon>
        <taxon>Platypezoidea</taxon>
        <taxon>Phoridae</taxon>
        <taxon>Megaseliini</taxon>
        <taxon>Megaselia</taxon>
    </lineage>
</organism>
<keyword evidence="1" id="KW-0503">Monooxygenase</keyword>
<proteinExistence type="predicted"/>
<dbReference type="GO" id="GO:0005506">
    <property type="term" value="F:iron ion binding"/>
    <property type="evidence" value="ECO:0007669"/>
    <property type="project" value="InterPro"/>
</dbReference>
<dbReference type="AlphaFoldDB" id="T1GEI0"/>
<dbReference type="InterPro" id="IPR036396">
    <property type="entry name" value="Cyt_P450_sf"/>
</dbReference>
<dbReference type="GO" id="GO:0020037">
    <property type="term" value="F:heme binding"/>
    <property type="evidence" value="ECO:0007669"/>
    <property type="project" value="InterPro"/>
</dbReference>
<accession>T1GEI0</accession>
<protein>
    <submittedName>
        <fullName evidence="2">Uncharacterized protein</fullName>
    </submittedName>
</protein>
<dbReference type="SUPFAM" id="SSF48264">
    <property type="entry name" value="Cytochrome P450"/>
    <property type="match status" value="1"/>
</dbReference>
<dbReference type="HOGENOM" id="CLU_2429594_0_0_1"/>
<dbReference type="EMBL" id="CAQQ02175722">
    <property type="status" value="NOT_ANNOTATED_CDS"/>
    <property type="molecule type" value="Genomic_DNA"/>
</dbReference>